<dbReference type="EMBL" id="JAACJP010000043">
    <property type="protein sequence ID" value="KAF5372343.1"/>
    <property type="molecule type" value="Genomic_DNA"/>
</dbReference>
<protein>
    <submittedName>
        <fullName evidence="2">Uncharacterized protein</fullName>
    </submittedName>
</protein>
<dbReference type="OrthoDB" id="3061698at2759"/>
<dbReference type="Proteomes" id="UP000565441">
    <property type="component" value="Unassembled WGS sequence"/>
</dbReference>
<dbReference type="AlphaFoldDB" id="A0A8H5GWH0"/>
<feature type="region of interest" description="Disordered" evidence="1">
    <location>
        <begin position="100"/>
        <end position="134"/>
    </location>
</feature>
<proteinExistence type="predicted"/>
<keyword evidence="3" id="KW-1185">Reference proteome</keyword>
<feature type="compositionally biased region" description="Polar residues" evidence="1">
    <location>
        <begin position="117"/>
        <end position="134"/>
    </location>
</feature>
<evidence type="ECO:0000313" key="3">
    <source>
        <dbReference type="Proteomes" id="UP000565441"/>
    </source>
</evidence>
<evidence type="ECO:0000313" key="2">
    <source>
        <dbReference type="EMBL" id="KAF5372343.1"/>
    </source>
</evidence>
<comment type="caution">
    <text evidence="2">The sequence shown here is derived from an EMBL/GenBank/DDBJ whole genome shotgun (WGS) entry which is preliminary data.</text>
</comment>
<evidence type="ECO:0000256" key="1">
    <source>
        <dbReference type="SAM" id="MobiDB-lite"/>
    </source>
</evidence>
<reference evidence="2 3" key="1">
    <citation type="journal article" date="2020" name="ISME J.">
        <title>Uncovering the hidden diversity of litter-decomposition mechanisms in mushroom-forming fungi.</title>
        <authorList>
            <person name="Floudas D."/>
            <person name="Bentzer J."/>
            <person name="Ahren D."/>
            <person name="Johansson T."/>
            <person name="Persson P."/>
            <person name="Tunlid A."/>
        </authorList>
    </citation>
    <scope>NUCLEOTIDE SEQUENCE [LARGE SCALE GENOMIC DNA]</scope>
    <source>
        <strain evidence="2 3">CBS 661.87</strain>
    </source>
</reference>
<name>A0A8H5GWH0_9AGAR</name>
<organism evidence="2 3">
    <name type="scientific">Tricholomella constricta</name>
    <dbReference type="NCBI Taxonomy" id="117010"/>
    <lineage>
        <taxon>Eukaryota</taxon>
        <taxon>Fungi</taxon>
        <taxon>Dikarya</taxon>
        <taxon>Basidiomycota</taxon>
        <taxon>Agaricomycotina</taxon>
        <taxon>Agaricomycetes</taxon>
        <taxon>Agaricomycetidae</taxon>
        <taxon>Agaricales</taxon>
        <taxon>Tricholomatineae</taxon>
        <taxon>Lyophyllaceae</taxon>
        <taxon>Tricholomella</taxon>
    </lineage>
</organism>
<sequence length="134" mass="15081">MNEDYTEDAVVITTPDDIPFCCHEDLITMSRDKLISVARSLNAKLLTDMAIDIDHVLPTSYIRSSIEHIVGLRANVPKSPKAPRLLIDSERDLRLRAEFDMLPQTNKSPPISLLARRSQSQGQLSPLVTRSQTR</sequence>
<gene>
    <name evidence="2" type="ORF">D9615_009301</name>
</gene>
<accession>A0A8H5GWH0</accession>